<comment type="caution">
    <text evidence="1">The sequence shown here is derived from an EMBL/GenBank/DDBJ whole genome shotgun (WGS) entry which is preliminary data.</text>
</comment>
<organism evidence="1 2">
    <name type="scientific">Rhododendron griersonianum</name>
    <dbReference type="NCBI Taxonomy" id="479676"/>
    <lineage>
        <taxon>Eukaryota</taxon>
        <taxon>Viridiplantae</taxon>
        <taxon>Streptophyta</taxon>
        <taxon>Embryophyta</taxon>
        <taxon>Tracheophyta</taxon>
        <taxon>Spermatophyta</taxon>
        <taxon>Magnoliopsida</taxon>
        <taxon>eudicotyledons</taxon>
        <taxon>Gunneridae</taxon>
        <taxon>Pentapetalae</taxon>
        <taxon>asterids</taxon>
        <taxon>Ericales</taxon>
        <taxon>Ericaceae</taxon>
        <taxon>Ericoideae</taxon>
        <taxon>Rhodoreae</taxon>
        <taxon>Rhododendron</taxon>
    </lineage>
</organism>
<proteinExistence type="predicted"/>
<dbReference type="EMBL" id="JACTNZ010000003">
    <property type="protein sequence ID" value="KAG5558506.1"/>
    <property type="molecule type" value="Genomic_DNA"/>
</dbReference>
<accession>A0AAV6L2I0</accession>
<name>A0AAV6L2I0_9ERIC</name>
<reference evidence="1" key="1">
    <citation type="submission" date="2020-08" db="EMBL/GenBank/DDBJ databases">
        <title>Plant Genome Project.</title>
        <authorList>
            <person name="Zhang R.-G."/>
        </authorList>
    </citation>
    <scope>NUCLEOTIDE SEQUENCE</scope>
    <source>
        <strain evidence="1">WSP0</strain>
        <tissue evidence="1">Leaf</tissue>
    </source>
</reference>
<evidence type="ECO:0000313" key="1">
    <source>
        <dbReference type="EMBL" id="KAG5558506.1"/>
    </source>
</evidence>
<dbReference type="Proteomes" id="UP000823749">
    <property type="component" value="Chromosome 3"/>
</dbReference>
<protein>
    <submittedName>
        <fullName evidence="1">Uncharacterized protein</fullName>
    </submittedName>
</protein>
<dbReference type="AlphaFoldDB" id="A0AAV6L2I0"/>
<keyword evidence="2" id="KW-1185">Reference proteome</keyword>
<sequence length="91" mass="10225">MAGWELLFVLETHLPIPSFFESPLTEQIETREGESKQIHQPTGLPFQCYRRSSSKQIHLGGYTSSSKQTSYHALNDGSITLSSFETLPLPL</sequence>
<gene>
    <name evidence="1" type="ORF">RHGRI_008447</name>
</gene>
<evidence type="ECO:0000313" key="2">
    <source>
        <dbReference type="Proteomes" id="UP000823749"/>
    </source>
</evidence>